<keyword evidence="1" id="KW-0472">Membrane</keyword>
<protein>
    <submittedName>
        <fullName evidence="2">Uncharacterized protein</fullName>
    </submittedName>
</protein>
<reference evidence="2 3" key="1">
    <citation type="submission" date="2019-04" db="EMBL/GenBank/DDBJ databases">
        <title>Fungal friends and foes A comparative genomics study of 23 Aspergillus species from section Flavi.</title>
        <authorList>
            <consortium name="DOE Joint Genome Institute"/>
            <person name="Kjaerbolling I."/>
            <person name="Vesth T.C."/>
            <person name="Frisvad J.C."/>
            <person name="Nybo J.L."/>
            <person name="Theobald S."/>
            <person name="Kildgaard S."/>
            <person name="Petersen T.I."/>
            <person name="Kuo A."/>
            <person name="Sato A."/>
            <person name="Lyhne E.K."/>
            <person name="Kogle M.E."/>
            <person name="Wiebenga A."/>
            <person name="Kun R.S."/>
            <person name="Lubbers R.J."/>
            <person name="Makela M.R."/>
            <person name="Barry K."/>
            <person name="Chovatia M."/>
            <person name="Clum A."/>
            <person name="Daum C."/>
            <person name="Haridas S."/>
            <person name="He G."/>
            <person name="LaButti K."/>
            <person name="Lipzen A."/>
            <person name="Mondo S."/>
            <person name="Pangilinan J."/>
            <person name="Riley R."/>
            <person name="Salamov A."/>
            <person name="Simmons B.A."/>
            <person name="Magnuson J.K."/>
            <person name="Henrissat B."/>
            <person name="Mortensen U.H."/>
            <person name="Larsen T.O."/>
            <person name="De vries R.P."/>
            <person name="Grigoriev I.V."/>
            <person name="Machida M."/>
            <person name="Baker S.E."/>
            <person name="Andersen M.R."/>
        </authorList>
    </citation>
    <scope>NUCLEOTIDE SEQUENCE [LARGE SCALE GENOMIC DNA]</scope>
    <source>
        <strain evidence="2 3">CBS 126849</strain>
    </source>
</reference>
<feature type="transmembrane region" description="Helical" evidence="1">
    <location>
        <begin position="35"/>
        <end position="61"/>
    </location>
</feature>
<dbReference type="EMBL" id="ML733403">
    <property type="protein sequence ID" value="KAB8223889.1"/>
    <property type="molecule type" value="Genomic_DNA"/>
</dbReference>
<evidence type="ECO:0000313" key="3">
    <source>
        <dbReference type="Proteomes" id="UP000326799"/>
    </source>
</evidence>
<proteinExistence type="predicted"/>
<keyword evidence="1" id="KW-0812">Transmembrane</keyword>
<evidence type="ECO:0000256" key="1">
    <source>
        <dbReference type="SAM" id="Phobius"/>
    </source>
</evidence>
<organism evidence="2 3">
    <name type="scientific">Aspergillus novoparasiticus</name>
    <dbReference type="NCBI Taxonomy" id="986946"/>
    <lineage>
        <taxon>Eukaryota</taxon>
        <taxon>Fungi</taxon>
        <taxon>Dikarya</taxon>
        <taxon>Ascomycota</taxon>
        <taxon>Pezizomycotina</taxon>
        <taxon>Eurotiomycetes</taxon>
        <taxon>Eurotiomycetidae</taxon>
        <taxon>Eurotiales</taxon>
        <taxon>Aspergillaceae</taxon>
        <taxon>Aspergillus</taxon>
        <taxon>Aspergillus subgen. Circumdati</taxon>
    </lineage>
</organism>
<keyword evidence="3" id="KW-1185">Reference proteome</keyword>
<gene>
    <name evidence="2" type="ORF">BDV33DRAFT_25173</name>
</gene>
<accession>A0A5N6F305</accession>
<dbReference type="Proteomes" id="UP000326799">
    <property type="component" value="Unassembled WGS sequence"/>
</dbReference>
<sequence>MYMLAYAYKISHFFPLPLFSFQFPPSLMTGKVFEVLSILISAILLSECCVCGVHTSTAMYLSYR</sequence>
<dbReference type="AlphaFoldDB" id="A0A5N6F305"/>
<evidence type="ECO:0000313" key="2">
    <source>
        <dbReference type="EMBL" id="KAB8223889.1"/>
    </source>
</evidence>
<keyword evidence="1" id="KW-1133">Transmembrane helix</keyword>
<name>A0A5N6F305_9EURO</name>